<evidence type="ECO:0000256" key="1">
    <source>
        <dbReference type="ARBA" id="ARBA00001946"/>
    </source>
</evidence>
<dbReference type="CDD" id="cd05799">
    <property type="entry name" value="PGM2"/>
    <property type="match status" value="1"/>
</dbReference>
<comment type="similarity">
    <text evidence="2 7">Belongs to the phosphohexose mutase family.</text>
</comment>
<dbReference type="PATRIC" id="fig|243276.5.peg.685"/>
<dbReference type="SUPFAM" id="SSF55957">
    <property type="entry name" value="Phosphoglucomutase, C-terminal domain"/>
    <property type="match status" value="1"/>
</dbReference>
<accession>A0A0H3BKX8</accession>
<feature type="domain" description="Alpha-D-phosphohexomutase alpha/beta/alpha" evidence="8">
    <location>
        <begin position="47"/>
        <end position="189"/>
    </location>
</feature>
<protein>
    <submittedName>
        <fullName evidence="11">Phosphomannomutase</fullName>
    </submittedName>
</protein>
<keyword evidence="5 7" id="KW-0460">Magnesium</keyword>
<dbReference type="AlphaFoldDB" id="A0A0H3BKX8"/>
<dbReference type="InterPro" id="IPR016055">
    <property type="entry name" value="A-D-PHexomutase_a/b/a-I/II/III"/>
</dbReference>
<dbReference type="SUPFAM" id="SSF53738">
    <property type="entry name" value="Phosphoglucomutase, first 3 domains"/>
    <property type="match status" value="3"/>
</dbReference>
<name>A0A0H3BKX8_TREPS</name>
<evidence type="ECO:0000256" key="3">
    <source>
        <dbReference type="ARBA" id="ARBA00022553"/>
    </source>
</evidence>
<dbReference type="PROSITE" id="PS00710">
    <property type="entry name" value="PGM_PMM"/>
    <property type="match status" value="1"/>
</dbReference>
<dbReference type="GO" id="GO:0006166">
    <property type="term" value="P:purine ribonucleoside salvage"/>
    <property type="evidence" value="ECO:0007669"/>
    <property type="project" value="TreeGrafter"/>
</dbReference>
<dbReference type="InterPro" id="IPR036900">
    <property type="entry name" value="A-D-PHexomutase_C_sf"/>
</dbReference>
<dbReference type="GO" id="GO:0008973">
    <property type="term" value="F:phosphopentomutase activity"/>
    <property type="evidence" value="ECO:0007669"/>
    <property type="project" value="TreeGrafter"/>
</dbReference>
<dbReference type="InterPro" id="IPR005845">
    <property type="entry name" value="A-D-PHexomutase_a/b/a-II"/>
</dbReference>
<keyword evidence="3" id="KW-0597">Phosphoprotein</keyword>
<reference evidence="11 12" key="1">
    <citation type="journal article" date="2008" name="BMC Microbiol.">
        <title>Complete genome sequence of Treponema pallidum ssp. pallidum strain SS14 determined with oligonucleotide arrays.</title>
        <authorList>
            <person name="Matejkova P."/>
            <person name="Strouhal M."/>
            <person name="Smajs D."/>
            <person name="Norris S.J."/>
            <person name="Palzkill T."/>
            <person name="Petrosino J.F."/>
            <person name="Sodergren E."/>
            <person name="Norton J.E."/>
            <person name="Singh J."/>
            <person name="Richmond T.A."/>
            <person name="Molla M.N."/>
            <person name="Albert T.J."/>
            <person name="Weinstock G.M."/>
        </authorList>
    </citation>
    <scope>NUCLEOTIDE SEQUENCE [LARGE SCALE GENOMIC DNA]</scope>
    <source>
        <strain evidence="11 12">SS14</strain>
    </source>
</reference>
<evidence type="ECO:0000256" key="5">
    <source>
        <dbReference type="ARBA" id="ARBA00022842"/>
    </source>
</evidence>
<dbReference type="PRINTS" id="PR00509">
    <property type="entry name" value="PGMPMM"/>
</dbReference>
<feature type="domain" description="Alpha-D-phosphohexomutase alpha/beta/alpha" evidence="10">
    <location>
        <begin position="330"/>
        <end position="449"/>
    </location>
</feature>
<comment type="cofactor">
    <cofactor evidence="1">
        <name>Mg(2+)</name>
        <dbReference type="ChEBI" id="CHEBI:18420"/>
    </cofactor>
</comment>
<dbReference type="PANTHER" id="PTHR45745">
    <property type="entry name" value="PHOSPHOMANNOMUTASE 45A"/>
    <property type="match status" value="1"/>
</dbReference>
<evidence type="ECO:0000256" key="6">
    <source>
        <dbReference type="ARBA" id="ARBA00023235"/>
    </source>
</evidence>
<evidence type="ECO:0000259" key="8">
    <source>
        <dbReference type="Pfam" id="PF02878"/>
    </source>
</evidence>
<evidence type="ECO:0000256" key="4">
    <source>
        <dbReference type="ARBA" id="ARBA00022723"/>
    </source>
</evidence>
<dbReference type="Proteomes" id="UP000001202">
    <property type="component" value="Chromosome"/>
</dbReference>
<dbReference type="InterPro" id="IPR016066">
    <property type="entry name" value="A-D-PHexomutase_CS"/>
</dbReference>
<organism evidence="11 12">
    <name type="scientific">Treponema pallidum subsp. pallidum (strain SS14)</name>
    <dbReference type="NCBI Taxonomy" id="455434"/>
    <lineage>
        <taxon>Bacteria</taxon>
        <taxon>Pseudomonadati</taxon>
        <taxon>Spirochaetota</taxon>
        <taxon>Spirochaetia</taxon>
        <taxon>Spirochaetales</taxon>
        <taxon>Treponemataceae</taxon>
        <taxon>Treponema</taxon>
    </lineage>
</organism>
<dbReference type="PANTHER" id="PTHR45745:SF1">
    <property type="entry name" value="PHOSPHOGLUCOMUTASE 2B-RELATED"/>
    <property type="match status" value="1"/>
</dbReference>
<proteinExistence type="inferred from homology"/>
<dbReference type="InterPro" id="IPR005844">
    <property type="entry name" value="A-D-PHexomutase_a/b/a-I"/>
</dbReference>
<dbReference type="InterPro" id="IPR005846">
    <property type="entry name" value="A-D-PHexomutase_a/b/a-III"/>
</dbReference>
<sequence length="586" mass="65137">MHSSQLFERARLYLEEETDPFFAQQVRDLVAQNNIAELEERFLQTLSFGTAGLRGVVGGGTNRMNPFMIKKITHAIALYLLKTFPEKAARGALRAVIAYDSRVHSRLFAHTAAHVFLAHDITAYLFSDPRPTPELSYAVQYLTCDVGIVVTASHNPPQYNGYKVYWNDGAQIAHPHEKNITEEMNAITSVVNLEEKVPVKRSAPTIIDAEIDEPYCTSIKEKLFRPGLTKETVQSMRIAYTPLHGTGALHVERILGDMGFSIMTVPEQRLPDGNFPTVSSPNPEDPAALVHACAYADRVHAEVLMATDPDADRFACAVRNTRGVLQLLTGNQMGALFTDYILLTLQEQNNMPARPAIVRSVVTSPLSDRIARTYGATCVECLTGFKWICGTAEKISQSGAYSYVYGFEESYGHNFGIQVRDKDGINAAALCAEMGVYWKLRGMSLIDRLHQLFRTHGLFCEKTLNKTYAGVAGVSTMNAIMNTLRRQPLTQIARKRVMKVRDIYLGVEFSPENPAQTSALSFPQSNVLQYFVQDGSIVSIRPSGTEQKIKCYIIHPLTVSTSIEEAEQAGNMFITAVEQEMGTYLQ</sequence>
<evidence type="ECO:0000313" key="11">
    <source>
        <dbReference type="EMBL" id="ACD71060.1"/>
    </source>
</evidence>
<dbReference type="Gene3D" id="3.40.120.10">
    <property type="entry name" value="Alpha-D-Glucose-1,6-Bisphosphate, subunit A, domain 3"/>
    <property type="match status" value="3"/>
</dbReference>
<dbReference type="GO" id="GO:0005975">
    <property type="term" value="P:carbohydrate metabolic process"/>
    <property type="evidence" value="ECO:0007669"/>
    <property type="project" value="InterPro"/>
</dbReference>
<gene>
    <name evidence="11" type="primary">manB</name>
    <name evidence="11" type="ordered locus">TPASS_0642</name>
</gene>
<dbReference type="KEGG" id="tpp:TPASS_0642"/>
<dbReference type="RefSeq" id="WP_010882087.1">
    <property type="nucleotide sequence ID" value="NC_010741.1"/>
</dbReference>
<dbReference type="Pfam" id="PF02880">
    <property type="entry name" value="PGM_PMM_III"/>
    <property type="match status" value="1"/>
</dbReference>
<keyword evidence="6" id="KW-0413">Isomerase</keyword>
<keyword evidence="4 7" id="KW-0479">Metal-binding</keyword>
<dbReference type="GeneID" id="93876411"/>
<dbReference type="GO" id="GO:0000287">
    <property type="term" value="F:magnesium ion binding"/>
    <property type="evidence" value="ECO:0007669"/>
    <property type="project" value="InterPro"/>
</dbReference>
<dbReference type="EMBL" id="CP000805">
    <property type="protein sequence ID" value="ACD71060.1"/>
    <property type="molecule type" value="Genomic_DNA"/>
</dbReference>
<evidence type="ECO:0000256" key="2">
    <source>
        <dbReference type="ARBA" id="ARBA00010231"/>
    </source>
</evidence>
<evidence type="ECO:0000259" key="9">
    <source>
        <dbReference type="Pfam" id="PF02879"/>
    </source>
</evidence>
<evidence type="ECO:0000259" key="10">
    <source>
        <dbReference type="Pfam" id="PF02880"/>
    </source>
</evidence>
<dbReference type="InterPro" id="IPR005841">
    <property type="entry name" value="Alpha-D-phosphohexomutase_SF"/>
</dbReference>
<feature type="domain" description="Alpha-D-phosphohexomutase alpha/beta/alpha" evidence="9">
    <location>
        <begin position="214"/>
        <end position="317"/>
    </location>
</feature>
<dbReference type="Pfam" id="PF02878">
    <property type="entry name" value="PGM_PMM_I"/>
    <property type="match status" value="1"/>
</dbReference>
<evidence type="ECO:0000256" key="7">
    <source>
        <dbReference type="RuleBase" id="RU004326"/>
    </source>
</evidence>
<evidence type="ECO:0000313" key="12">
    <source>
        <dbReference type="Proteomes" id="UP000001202"/>
    </source>
</evidence>
<dbReference type="Pfam" id="PF02879">
    <property type="entry name" value="PGM_PMM_II"/>
    <property type="match status" value="1"/>
</dbReference>